<feature type="compositionally biased region" description="Polar residues" evidence="1">
    <location>
        <begin position="21"/>
        <end position="32"/>
    </location>
</feature>
<sequence>MQRHATEYILAMATRAVCPWSDSNASGRSGSDQIRDSSSLRRSRGKTHKKLQARRHRRCSSYFQPLWRESLRHQSRARIAEKGE</sequence>
<protein>
    <submittedName>
        <fullName evidence="2">Uncharacterized protein</fullName>
    </submittedName>
</protein>
<name>A0A448WVA3_9PLAT</name>
<comment type="caution">
    <text evidence="2">The sequence shown here is derived from an EMBL/GenBank/DDBJ whole genome shotgun (WGS) entry which is preliminary data.</text>
</comment>
<feature type="compositionally biased region" description="Basic residues" evidence="1">
    <location>
        <begin position="41"/>
        <end position="57"/>
    </location>
</feature>
<dbReference type="Proteomes" id="UP000784294">
    <property type="component" value="Unassembled WGS sequence"/>
</dbReference>
<reference evidence="2" key="1">
    <citation type="submission" date="2018-11" db="EMBL/GenBank/DDBJ databases">
        <authorList>
            <consortium name="Pathogen Informatics"/>
        </authorList>
    </citation>
    <scope>NUCLEOTIDE SEQUENCE</scope>
</reference>
<organism evidence="2 3">
    <name type="scientific">Protopolystoma xenopodis</name>
    <dbReference type="NCBI Taxonomy" id="117903"/>
    <lineage>
        <taxon>Eukaryota</taxon>
        <taxon>Metazoa</taxon>
        <taxon>Spiralia</taxon>
        <taxon>Lophotrochozoa</taxon>
        <taxon>Platyhelminthes</taxon>
        <taxon>Monogenea</taxon>
        <taxon>Polyopisthocotylea</taxon>
        <taxon>Polystomatidea</taxon>
        <taxon>Polystomatidae</taxon>
        <taxon>Protopolystoma</taxon>
    </lineage>
</organism>
<evidence type="ECO:0000313" key="3">
    <source>
        <dbReference type="Proteomes" id="UP000784294"/>
    </source>
</evidence>
<accession>A0A448WVA3</accession>
<keyword evidence="3" id="KW-1185">Reference proteome</keyword>
<dbReference type="AlphaFoldDB" id="A0A448WVA3"/>
<gene>
    <name evidence="2" type="ORF">PXEA_LOCUS14550</name>
</gene>
<evidence type="ECO:0000313" key="2">
    <source>
        <dbReference type="EMBL" id="VEL21110.1"/>
    </source>
</evidence>
<evidence type="ECO:0000256" key="1">
    <source>
        <dbReference type="SAM" id="MobiDB-lite"/>
    </source>
</evidence>
<feature type="region of interest" description="Disordered" evidence="1">
    <location>
        <begin position="21"/>
        <end position="57"/>
    </location>
</feature>
<dbReference type="EMBL" id="CAAALY010049659">
    <property type="protein sequence ID" value="VEL21110.1"/>
    <property type="molecule type" value="Genomic_DNA"/>
</dbReference>
<proteinExistence type="predicted"/>